<dbReference type="Pfam" id="PF00501">
    <property type="entry name" value="AMP-binding"/>
    <property type="match status" value="1"/>
</dbReference>
<dbReference type="PANTHER" id="PTHR45527">
    <property type="entry name" value="NONRIBOSOMAL PEPTIDE SYNTHETASE"/>
    <property type="match status" value="1"/>
</dbReference>
<feature type="domain" description="AMP-dependent synthetase/ligase" evidence="4">
    <location>
        <begin position="210"/>
        <end position="499"/>
    </location>
</feature>
<dbReference type="InterPro" id="IPR000873">
    <property type="entry name" value="AMP-dep_synth/lig_dom"/>
</dbReference>
<evidence type="ECO:0000259" key="4">
    <source>
        <dbReference type="Pfam" id="PF00501"/>
    </source>
</evidence>
<dbReference type="PANTHER" id="PTHR45527:SF16">
    <property type="entry name" value="NONRIBOSOMAL PEPTIDE SYNTHASE ATNA-RELATED"/>
    <property type="match status" value="1"/>
</dbReference>
<evidence type="ECO:0000256" key="1">
    <source>
        <dbReference type="ARBA" id="ARBA00022450"/>
    </source>
</evidence>
<dbReference type="SUPFAM" id="SSF56801">
    <property type="entry name" value="Acetyl-CoA synthetase-like"/>
    <property type="match status" value="1"/>
</dbReference>
<dbReference type="GO" id="GO:0043041">
    <property type="term" value="P:amino acid activation for nonribosomal peptide biosynthetic process"/>
    <property type="evidence" value="ECO:0007669"/>
    <property type="project" value="TreeGrafter"/>
</dbReference>
<sequence>MGNEVMCNLPAFLGKDVNATSLGAEEVTVALPGFHPDAVETSWVLLLHMYTNLTEICFECRNASGGISIKSAKLPEGEGLSTVVPRAVKNSANTTYKGNTAVIFMTGSQRRESDAAIISAPSESTLWPGVDIALCASESSYTLVYRHNFMSSQEARLVSDTFSHIISTQTASNSPQTTRDIAISQQDIDRISQWNNVPLITAETLVHEEFSRTVAAQPNTLAIDSWDGQMTYRDLDEASDLLAGHLRHIGAGPGDWVLLCFTKSRWAIISMLAVLKAGAAFSPVDPRFPELRIRQILQTTAAKHALVCAEAPAELLKRSSASLEVVDVSRVDYNMSYNQGNLAVSQITPRSPAIGLFTSGSTGTPKCIIAPHAAVITGAREFGNYVGADRETRFLQFAAYTFDMSYADIITSLLYGSCLCIPSDDERMGGLQDYIQRVKPTWANLTPTVARMLDPAMSSSIKKLLLAGELVKESDVEGWIKAGVEVHNVYGPAENVIVRTPAPFPLLTFPSPLLSYSWGPFRMVFTNAGPRTGMHHRAYITWSRRYCRIREKYPDLGRRRRETSPRPSWRGR</sequence>
<dbReference type="GO" id="GO:0031177">
    <property type="term" value="F:phosphopantetheine binding"/>
    <property type="evidence" value="ECO:0007669"/>
    <property type="project" value="TreeGrafter"/>
</dbReference>
<gene>
    <name evidence="5" type="ORF">SAMD00023353_2500670</name>
</gene>
<dbReference type="STRING" id="77044.A0A1S8A8I7"/>
<reference evidence="5" key="1">
    <citation type="submission" date="2016-03" db="EMBL/GenBank/DDBJ databases">
        <title>Draft genome sequence of Rosellinia necatrix.</title>
        <authorList>
            <person name="Kanematsu S."/>
        </authorList>
    </citation>
    <scope>NUCLEOTIDE SEQUENCE [LARGE SCALE GENOMIC DNA]</scope>
    <source>
        <strain evidence="5">W97</strain>
    </source>
</reference>
<keyword evidence="6" id="KW-1185">Reference proteome</keyword>
<dbReference type="GO" id="GO:0005737">
    <property type="term" value="C:cytoplasm"/>
    <property type="evidence" value="ECO:0007669"/>
    <property type="project" value="TreeGrafter"/>
</dbReference>
<evidence type="ECO:0000256" key="3">
    <source>
        <dbReference type="ARBA" id="ARBA00022598"/>
    </source>
</evidence>
<keyword evidence="3" id="KW-0436">Ligase</keyword>
<proteinExistence type="predicted"/>
<dbReference type="Proteomes" id="UP000054516">
    <property type="component" value="Unassembled WGS sequence"/>
</dbReference>
<accession>A0A1S8A8I7</accession>
<protein>
    <submittedName>
        <fullName evidence="5">Putative non-ribosomal peptide synthetase</fullName>
    </submittedName>
</protein>
<dbReference type="GO" id="GO:0016874">
    <property type="term" value="F:ligase activity"/>
    <property type="evidence" value="ECO:0007669"/>
    <property type="project" value="UniProtKB-KW"/>
</dbReference>
<dbReference type="Gene3D" id="3.40.50.12780">
    <property type="entry name" value="N-terminal domain of ligase-like"/>
    <property type="match status" value="1"/>
</dbReference>
<dbReference type="EMBL" id="DF977470">
    <property type="protein sequence ID" value="GAW26235.1"/>
    <property type="molecule type" value="Genomic_DNA"/>
</dbReference>
<keyword evidence="1" id="KW-0596">Phosphopantetheine</keyword>
<organism evidence="5">
    <name type="scientific">Rosellinia necatrix</name>
    <name type="common">White root-rot fungus</name>
    <dbReference type="NCBI Taxonomy" id="77044"/>
    <lineage>
        <taxon>Eukaryota</taxon>
        <taxon>Fungi</taxon>
        <taxon>Dikarya</taxon>
        <taxon>Ascomycota</taxon>
        <taxon>Pezizomycotina</taxon>
        <taxon>Sordariomycetes</taxon>
        <taxon>Xylariomycetidae</taxon>
        <taxon>Xylariales</taxon>
        <taxon>Xylariaceae</taxon>
        <taxon>Rosellinia</taxon>
    </lineage>
</organism>
<name>A0A1S8A8I7_ROSNE</name>
<dbReference type="AlphaFoldDB" id="A0A1S8A8I7"/>
<dbReference type="InterPro" id="IPR042099">
    <property type="entry name" value="ANL_N_sf"/>
</dbReference>
<dbReference type="OrthoDB" id="4778426at2759"/>
<evidence type="ECO:0000313" key="6">
    <source>
        <dbReference type="Proteomes" id="UP000054516"/>
    </source>
</evidence>
<evidence type="ECO:0000256" key="2">
    <source>
        <dbReference type="ARBA" id="ARBA00022553"/>
    </source>
</evidence>
<evidence type="ECO:0000313" key="5">
    <source>
        <dbReference type="EMBL" id="GAW26235.1"/>
    </source>
</evidence>
<dbReference type="GO" id="GO:0044550">
    <property type="term" value="P:secondary metabolite biosynthetic process"/>
    <property type="evidence" value="ECO:0007669"/>
    <property type="project" value="TreeGrafter"/>
</dbReference>
<keyword evidence="2" id="KW-0597">Phosphoprotein</keyword>